<reference evidence="1" key="2">
    <citation type="submission" date="2017-11" db="EMBL/GenBank/DDBJ databases">
        <title>Coralsnake Venomics: Analyses of Venom Gland Transcriptomes and Proteomes of Six Brazilian Taxa.</title>
        <authorList>
            <person name="Aird S.D."/>
            <person name="Jorge da Silva N."/>
            <person name="Qiu L."/>
            <person name="Villar-Briones A."/>
            <person name="Aparecida-Saddi V."/>
            <person name="Campos-Telles M.P."/>
            <person name="Grau M."/>
            <person name="Mikheyev A.S."/>
        </authorList>
    </citation>
    <scope>NUCLEOTIDE SEQUENCE</scope>
    <source>
        <tissue evidence="1">Venom_gland</tissue>
    </source>
</reference>
<dbReference type="EMBL" id="IACK01121452">
    <property type="protein sequence ID" value="LAA86462.1"/>
    <property type="molecule type" value="Transcribed_RNA"/>
</dbReference>
<dbReference type="EMBL" id="IACK01121450">
    <property type="protein sequence ID" value="LAA86456.1"/>
    <property type="molecule type" value="Transcribed_RNA"/>
</dbReference>
<name>A0A2D4IQP7_MICLE</name>
<protein>
    <submittedName>
        <fullName evidence="1">Uncharacterized protein</fullName>
    </submittedName>
</protein>
<dbReference type="AlphaFoldDB" id="A0A2D4IQP7"/>
<evidence type="ECO:0000313" key="1">
    <source>
        <dbReference type="EMBL" id="LAA86456.1"/>
    </source>
</evidence>
<accession>A0A2D4IQP7</accession>
<organism evidence="1">
    <name type="scientific">Micrurus lemniscatus lemniscatus</name>
    <dbReference type="NCBI Taxonomy" id="129467"/>
    <lineage>
        <taxon>Eukaryota</taxon>
        <taxon>Metazoa</taxon>
        <taxon>Chordata</taxon>
        <taxon>Craniata</taxon>
        <taxon>Vertebrata</taxon>
        <taxon>Euteleostomi</taxon>
        <taxon>Lepidosauria</taxon>
        <taxon>Squamata</taxon>
        <taxon>Bifurcata</taxon>
        <taxon>Unidentata</taxon>
        <taxon>Episquamata</taxon>
        <taxon>Toxicofera</taxon>
        <taxon>Serpentes</taxon>
        <taxon>Colubroidea</taxon>
        <taxon>Elapidae</taxon>
        <taxon>Elapinae</taxon>
        <taxon>Micrurus</taxon>
    </lineage>
</organism>
<sequence>MFGGMSFSSITGQKLHLCLISKGNHWISTFHPAVGFHCLAFLLMSMKYSSRHWFSWIWKVYQSKYKEFASHCLGLNENKEAHRAYSPVLWPAGCNIHAKETSLRSSASLFASL</sequence>
<reference evidence="1" key="1">
    <citation type="submission" date="2017-07" db="EMBL/GenBank/DDBJ databases">
        <authorList>
            <person name="Mikheyev A."/>
            <person name="Grau M."/>
        </authorList>
    </citation>
    <scope>NUCLEOTIDE SEQUENCE</scope>
    <source>
        <tissue evidence="1">Venom_gland</tissue>
    </source>
</reference>
<proteinExistence type="predicted"/>